<proteinExistence type="predicted"/>
<organism evidence="1 2">
    <name type="scientific">Afipia broomeae ATCC 49717</name>
    <dbReference type="NCBI Taxonomy" id="883078"/>
    <lineage>
        <taxon>Bacteria</taxon>
        <taxon>Pseudomonadati</taxon>
        <taxon>Pseudomonadota</taxon>
        <taxon>Alphaproteobacteria</taxon>
        <taxon>Hyphomicrobiales</taxon>
        <taxon>Nitrobacteraceae</taxon>
        <taxon>Afipia</taxon>
    </lineage>
</organism>
<dbReference type="HOGENOM" id="CLU_1232886_0_0_5"/>
<sequence>MSSVSRYVVERSPDQVRLAFKSVLDICKTKNIANVTLVVPQKGGFDRTIVAEFLGPNIVKALVKGQAVLIAQGVQMKLESAQTFQGSWSEGLLIGAHISDKDMNKLDDSIGAQAIVYLPWNDTEGKEWQATWEAQIVGTTTATAPASSLSGPVEEALQNLTQSINLGTGLSHPLDKKRAERTIAQLRQEGHLFDPVEIRRWAQRNGWTSSAAASLEAVARKSNP</sequence>
<evidence type="ECO:0000313" key="1">
    <source>
        <dbReference type="EMBL" id="EKS41318.1"/>
    </source>
</evidence>
<evidence type="ECO:0000313" key="2">
    <source>
        <dbReference type="Proteomes" id="UP000001096"/>
    </source>
</evidence>
<reference evidence="1 2" key="1">
    <citation type="submission" date="2012-04" db="EMBL/GenBank/DDBJ databases">
        <title>The Genome Sequence of Afipia broomeae ATCC 49717.</title>
        <authorList>
            <consortium name="The Broad Institute Genome Sequencing Platform"/>
            <person name="Earl A."/>
            <person name="Ward D."/>
            <person name="Feldgarden M."/>
            <person name="Gevers D."/>
            <person name="Huys G."/>
            <person name="Walker B."/>
            <person name="Young S.K."/>
            <person name="Zeng Q."/>
            <person name="Gargeya S."/>
            <person name="Fitzgerald M."/>
            <person name="Haas B."/>
            <person name="Abouelleil A."/>
            <person name="Alvarado L."/>
            <person name="Arachchi H.M."/>
            <person name="Berlin A."/>
            <person name="Chapman S.B."/>
            <person name="Goldberg J."/>
            <person name="Griggs A."/>
            <person name="Gujja S."/>
            <person name="Hansen M."/>
            <person name="Howarth C."/>
            <person name="Imamovic A."/>
            <person name="Larimer J."/>
            <person name="McCowen C."/>
            <person name="Montmayeur A."/>
            <person name="Murphy C."/>
            <person name="Neiman D."/>
            <person name="Pearson M."/>
            <person name="Priest M."/>
            <person name="Roberts A."/>
            <person name="Saif S."/>
            <person name="Shea T."/>
            <person name="Sisk P."/>
            <person name="Sykes S."/>
            <person name="Wortman J."/>
            <person name="Nusbaum C."/>
            <person name="Birren B."/>
        </authorList>
    </citation>
    <scope>NUCLEOTIDE SEQUENCE [LARGE SCALE GENOMIC DNA]</scope>
    <source>
        <strain evidence="1 2">ATCC 49717</strain>
    </source>
</reference>
<dbReference type="InterPro" id="IPR037210">
    <property type="entry name" value="YoaC-like_sf"/>
</dbReference>
<gene>
    <name evidence="1" type="ORF">HMPREF9695_00410</name>
</gene>
<dbReference type="EMBL" id="AGWX01000001">
    <property type="protein sequence ID" value="EKS41318.1"/>
    <property type="molecule type" value="Genomic_DNA"/>
</dbReference>
<dbReference type="Proteomes" id="UP000001096">
    <property type="component" value="Unassembled WGS sequence"/>
</dbReference>
<name>K8PSJ5_9BRAD</name>
<protein>
    <submittedName>
        <fullName evidence="1">Uncharacterized protein</fullName>
    </submittedName>
</protein>
<dbReference type="eggNOG" id="ENOG5033AVE">
    <property type="taxonomic scope" value="Bacteria"/>
</dbReference>
<accession>K8PSJ5</accession>
<dbReference type="AlphaFoldDB" id="K8PSJ5"/>
<comment type="caution">
    <text evidence="1">The sequence shown here is derived from an EMBL/GenBank/DDBJ whole genome shotgun (WGS) entry which is preliminary data.</text>
</comment>
<dbReference type="Gene3D" id="1.20.1290.30">
    <property type="match status" value="1"/>
</dbReference>
<keyword evidence="2" id="KW-1185">Reference proteome</keyword>
<dbReference type="RefSeq" id="WP_006019120.1">
    <property type="nucleotide sequence ID" value="NZ_KB375282.1"/>
</dbReference>